<sequence>MVNRYIRKAGKKIFTRRSPNWRGRKASLANRRAYLKGRARWWKARQRSRPGRLVYFRKGFNRMGRRMLWRKNRWFTRHWNTRRYRRGLRRSGFRKNAKQVSHTDRIKKVTGLNICGNELVFYPTQVTDKVVFDNAMNKNYYAANGFYRFDFYTFSGIPYYYDDSIAEGCKYVAQPFLYFFTRANPKTFADTTFHIANGVELRFINYPDATNLAAYFANYHYLKVKSIKVSIRILHNTNNATVGAENINGSGIVLSHGSSSEAVRSYCYKLPFKFSKSFILSKANPQIGPKALLDEFKNSDDPFKLGYAANQVSAGLPSKKDIMNNEILRTKFFKNHVQRLNITPNIQGVKYKDLENHFNLKRGRSLVLKSTSNSGIFNQPDEFTGTCYHYTIMNIPGESMYVDFAVKNPVLLDSNGRSTGQYVINYPSPAWTVGSAVLTPYGNDPGITAAQVTEQVYANQDTVIQISFVMSIIFWGAISGDGTAKLVSVTSDGTEQNVIVEELGTVAEAAAVDDGYESAPEILVEDVLKPEDQEETMSVP</sequence>
<accession>A0A6M4B6B0</accession>
<proteinExistence type="predicted"/>
<dbReference type="EMBL" id="MN621472">
    <property type="protein sequence ID" value="QJQ37744.1"/>
    <property type="molecule type" value="Genomic_DNA"/>
</dbReference>
<protein>
    <submittedName>
        <fullName evidence="1">Capsid protein</fullName>
    </submittedName>
</protein>
<name>A0A6M4B6B0_9VIRU</name>
<evidence type="ECO:0000313" key="1">
    <source>
        <dbReference type="EMBL" id="QJQ37744.1"/>
    </source>
</evidence>
<organism evidence="1">
    <name type="scientific">Cressdnaviricota sp</name>
    <dbReference type="NCBI Taxonomy" id="2748378"/>
    <lineage>
        <taxon>Viruses</taxon>
        <taxon>Monodnaviria</taxon>
        <taxon>Shotokuvirae</taxon>
        <taxon>Cressdnaviricota</taxon>
    </lineage>
</organism>
<reference evidence="1" key="1">
    <citation type="submission" date="2019-10" db="EMBL/GenBank/DDBJ databases">
        <authorList>
            <person name="Liu Q."/>
            <person name="Zhang W."/>
        </authorList>
    </citation>
    <scope>NUCLEOTIDE SEQUENCE</scope>
    <source>
        <strain evidence="1">UJSL009</strain>
    </source>
</reference>